<sequence length="105" mass="12040">MKDGVTGGTGETNFFVRDPFFTIGNHMIEAPFRSPWRRLEVLTVRDIINKEIAKRFESVFLSIVLLGIRSSLVYLRKINDEIHILEGGELEYTMTIQGYDEVCGK</sequence>
<comment type="caution">
    <text evidence="1">The sequence shown here is derived from an EMBL/GenBank/DDBJ whole genome shotgun (WGS) entry which is preliminary data.</text>
</comment>
<gene>
    <name evidence="1" type="ORF">ICC18_00100</name>
</gene>
<name>A0A926QHH5_9BACL</name>
<dbReference type="Proteomes" id="UP000650466">
    <property type="component" value="Unassembled WGS sequence"/>
</dbReference>
<keyword evidence="2" id="KW-1185">Reference proteome</keyword>
<evidence type="ECO:0000313" key="1">
    <source>
        <dbReference type="EMBL" id="MBD0378523.1"/>
    </source>
</evidence>
<proteinExistence type="predicted"/>
<protein>
    <submittedName>
        <fullName evidence="1">Uncharacterized protein</fullName>
    </submittedName>
</protein>
<reference evidence="1" key="1">
    <citation type="submission" date="2020-09" db="EMBL/GenBank/DDBJ databases">
        <title>Draft Genome Sequence of Paenibacillus sp. WST5.</title>
        <authorList>
            <person name="Bao Z."/>
        </authorList>
    </citation>
    <scope>NUCLEOTIDE SEQUENCE</scope>
    <source>
        <strain evidence="1">WST5</strain>
    </source>
</reference>
<dbReference type="AlphaFoldDB" id="A0A926QHH5"/>
<evidence type="ECO:0000313" key="2">
    <source>
        <dbReference type="Proteomes" id="UP000650466"/>
    </source>
</evidence>
<dbReference type="SUPFAM" id="SSF55909">
    <property type="entry name" value="Pentein"/>
    <property type="match status" value="1"/>
</dbReference>
<dbReference type="EMBL" id="JACVVD010000001">
    <property type="protein sequence ID" value="MBD0378523.1"/>
    <property type="molecule type" value="Genomic_DNA"/>
</dbReference>
<dbReference type="Gene3D" id="3.75.10.10">
    <property type="entry name" value="L-arginine/glycine Amidinotransferase, Chain A"/>
    <property type="match status" value="1"/>
</dbReference>
<accession>A0A926QHH5</accession>
<organism evidence="1 2">
    <name type="scientific">Paenibacillus sedimenti</name>
    <dbReference type="NCBI Taxonomy" id="2770274"/>
    <lineage>
        <taxon>Bacteria</taxon>
        <taxon>Bacillati</taxon>
        <taxon>Bacillota</taxon>
        <taxon>Bacilli</taxon>
        <taxon>Bacillales</taxon>
        <taxon>Paenibacillaceae</taxon>
        <taxon>Paenibacillus</taxon>
    </lineage>
</organism>